<dbReference type="Pfam" id="PF12704">
    <property type="entry name" value="MacB_PCD"/>
    <property type="match status" value="1"/>
</dbReference>
<gene>
    <name evidence="10" type="ORF">BCY91_09715</name>
</gene>
<keyword evidence="5 7" id="KW-1133">Transmembrane helix</keyword>
<evidence type="ECO:0000313" key="11">
    <source>
        <dbReference type="Proteomes" id="UP000283433"/>
    </source>
</evidence>
<dbReference type="EMBL" id="MBTA01000027">
    <property type="protein sequence ID" value="RKD13826.1"/>
    <property type="molecule type" value="Genomic_DNA"/>
</dbReference>
<evidence type="ECO:0000256" key="7">
    <source>
        <dbReference type="SAM" id="Phobius"/>
    </source>
</evidence>
<organism evidence="10 11">
    <name type="scientific">Pelobium manganitolerans</name>
    <dbReference type="NCBI Taxonomy" id="1842495"/>
    <lineage>
        <taxon>Bacteria</taxon>
        <taxon>Pseudomonadati</taxon>
        <taxon>Bacteroidota</taxon>
        <taxon>Sphingobacteriia</taxon>
        <taxon>Sphingobacteriales</taxon>
        <taxon>Sphingobacteriaceae</taxon>
        <taxon>Pelobium</taxon>
    </lineage>
</organism>
<dbReference type="InterPro" id="IPR051447">
    <property type="entry name" value="Lipoprotein-release_system"/>
</dbReference>
<evidence type="ECO:0000256" key="1">
    <source>
        <dbReference type="ARBA" id="ARBA00004651"/>
    </source>
</evidence>
<dbReference type="AlphaFoldDB" id="A0A419S3G5"/>
<evidence type="ECO:0000256" key="6">
    <source>
        <dbReference type="ARBA" id="ARBA00023136"/>
    </source>
</evidence>
<dbReference type="Pfam" id="PF02687">
    <property type="entry name" value="FtsX"/>
    <property type="match status" value="1"/>
</dbReference>
<evidence type="ECO:0000256" key="4">
    <source>
        <dbReference type="ARBA" id="ARBA00022692"/>
    </source>
</evidence>
<dbReference type="PANTHER" id="PTHR30489:SF0">
    <property type="entry name" value="LIPOPROTEIN-RELEASING SYSTEM TRANSMEMBRANE PROTEIN LOLE"/>
    <property type="match status" value="1"/>
</dbReference>
<evidence type="ECO:0000256" key="2">
    <source>
        <dbReference type="ARBA" id="ARBA00005236"/>
    </source>
</evidence>
<comment type="caution">
    <text evidence="10">The sequence shown here is derived from an EMBL/GenBank/DDBJ whole genome shotgun (WGS) entry which is preliminary data.</text>
</comment>
<keyword evidence="4 7" id="KW-0812">Transmembrane</keyword>
<feature type="transmembrane region" description="Helical" evidence="7">
    <location>
        <begin position="318"/>
        <end position="344"/>
    </location>
</feature>
<evidence type="ECO:0000259" key="8">
    <source>
        <dbReference type="Pfam" id="PF02687"/>
    </source>
</evidence>
<keyword evidence="6 7" id="KW-0472">Membrane</keyword>
<accession>A0A419S3G5</accession>
<name>A0A419S3G5_9SPHI</name>
<proteinExistence type="inferred from homology"/>
<dbReference type="RefSeq" id="WP_120182736.1">
    <property type="nucleotide sequence ID" value="NZ_MBTA01000027.1"/>
</dbReference>
<evidence type="ECO:0000313" key="10">
    <source>
        <dbReference type="EMBL" id="RKD13826.1"/>
    </source>
</evidence>
<sequence length="406" mass="45476">MNLGLFIARRISLQAERTFSKLIVRIAIVGIMLGLGVMILSVAIVKGFKSEIREKVRGFSGDIQFVKYDLNSSLENSPFETKTEAIDAARKLPGIKHVVPFANKPGIIKANGEVEGVVLKGVDGSYDWTYFKSILIAGKTIDFTDEAKAEKQIIISEMLAKRLNLKVGDDFLMYFVQENLRKRKFEIVGIYNTGVEEVDKSYVLGDISLIRKLNNWGDSEVGGYEVRVSDFSQVDQQSYRLSDLLPMDVKTITVKDSYPVIFDWLSLLDVNAQVVLILMLIVAVINMISALLIMILERTNMIGLLKALGQNNWGIQKIFLYNATYLIGIGMLLGNVFGIGLGLLQQHFHMFKLDEASYYMKFVPVQMEWLDVVLINTGTLAICLIVLLVPSMLVTRISPVKAIAFK</sequence>
<protein>
    <submittedName>
        <fullName evidence="10">ABC transporter permease</fullName>
    </submittedName>
</protein>
<dbReference type="PANTHER" id="PTHR30489">
    <property type="entry name" value="LIPOPROTEIN-RELEASING SYSTEM TRANSMEMBRANE PROTEIN LOLE"/>
    <property type="match status" value="1"/>
</dbReference>
<dbReference type="GO" id="GO:0044874">
    <property type="term" value="P:lipoprotein localization to outer membrane"/>
    <property type="evidence" value="ECO:0007669"/>
    <property type="project" value="TreeGrafter"/>
</dbReference>
<feature type="domain" description="ABC3 transporter permease C-terminal" evidence="8">
    <location>
        <begin position="274"/>
        <end position="399"/>
    </location>
</feature>
<feature type="domain" description="MacB-like periplasmic core" evidence="9">
    <location>
        <begin position="26"/>
        <end position="235"/>
    </location>
</feature>
<evidence type="ECO:0000256" key="3">
    <source>
        <dbReference type="ARBA" id="ARBA00022475"/>
    </source>
</evidence>
<comment type="similarity">
    <text evidence="2">Belongs to the ABC-4 integral membrane protein family. LolC/E subfamily.</text>
</comment>
<keyword evidence="3" id="KW-1003">Cell membrane</keyword>
<evidence type="ECO:0000256" key="5">
    <source>
        <dbReference type="ARBA" id="ARBA00022989"/>
    </source>
</evidence>
<evidence type="ECO:0000259" key="9">
    <source>
        <dbReference type="Pfam" id="PF12704"/>
    </source>
</evidence>
<feature type="transmembrane region" description="Helical" evidence="7">
    <location>
        <begin position="274"/>
        <end position="296"/>
    </location>
</feature>
<keyword evidence="11" id="KW-1185">Reference proteome</keyword>
<reference evidence="10 11" key="1">
    <citation type="submission" date="2016-07" db="EMBL/GenBank/DDBJ databases">
        <title>Genome of Pelobium manganitolerans.</title>
        <authorList>
            <person name="Wu S."/>
            <person name="Wang G."/>
        </authorList>
    </citation>
    <scope>NUCLEOTIDE SEQUENCE [LARGE SCALE GENOMIC DNA]</scope>
    <source>
        <strain evidence="10 11">YS-25</strain>
    </source>
</reference>
<dbReference type="OrthoDB" id="1522670at2"/>
<dbReference type="GO" id="GO:0098797">
    <property type="term" value="C:plasma membrane protein complex"/>
    <property type="evidence" value="ECO:0007669"/>
    <property type="project" value="TreeGrafter"/>
</dbReference>
<dbReference type="InterPro" id="IPR025857">
    <property type="entry name" value="MacB_PCD"/>
</dbReference>
<dbReference type="Proteomes" id="UP000283433">
    <property type="component" value="Unassembled WGS sequence"/>
</dbReference>
<comment type="subcellular location">
    <subcellularLocation>
        <location evidence="1">Cell membrane</location>
        <topology evidence="1">Multi-pass membrane protein</topology>
    </subcellularLocation>
</comment>
<feature type="transmembrane region" description="Helical" evidence="7">
    <location>
        <begin position="369"/>
        <end position="389"/>
    </location>
</feature>
<feature type="transmembrane region" description="Helical" evidence="7">
    <location>
        <begin position="22"/>
        <end position="45"/>
    </location>
</feature>
<dbReference type="InterPro" id="IPR003838">
    <property type="entry name" value="ABC3_permease_C"/>
</dbReference>